<proteinExistence type="predicted"/>
<dbReference type="AlphaFoldDB" id="A0A379MV01"/>
<gene>
    <name evidence="1" type="ORF">NCTC11190_01821</name>
</gene>
<evidence type="ECO:0000313" key="1">
    <source>
        <dbReference type="EMBL" id="SUE34589.1"/>
    </source>
</evidence>
<accession>A0A379MV01</accession>
<reference evidence="1 2" key="1">
    <citation type="submission" date="2018-06" db="EMBL/GenBank/DDBJ databases">
        <authorList>
            <consortium name="Pathogen Informatics"/>
            <person name="Doyle S."/>
        </authorList>
    </citation>
    <scope>NUCLEOTIDE SEQUENCE [LARGE SCALE GENOMIC DNA]</scope>
    <source>
        <strain evidence="1 2">NCTC11190</strain>
    </source>
</reference>
<organism evidence="1 2">
    <name type="scientific">Rikenella microfusus</name>
    <dbReference type="NCBI Taxonomy" id="28139"/>
    <lineage>
        <taxon>Bacteria</taxon>
        <taxon>Pseudomonadati</taxon>
        <taxon>Bacteroidota</taxon>
        <taxon>Bacteroidia</taxon>
        <taxon>Bacteroidales</taxon>
        <taxon>Rikenellaceae</taxon>
        <taxon>Rikenella</taxon>
    </lineage>
</organism>
<protein>
    <submittedName>
        <fullName evidence="1">Uncharacterized protein</fullName>
    </submittedName>
</protein>
<name>A0A379MV01_9BACT</name>
<dbReference type="Proteomes" id="UP000255233">
    <property type="component" value="Unassembled WGS sequence"/>
</dbReference>
<sequence length="107" mass="11879">MFIFFTMKKFSKIMLSAGGALLIGTGAMTSYIKAQQPKTAQEELTLANLEAMALMNSALDVDGGGQSYVICYSESRVKKGYTYYDCGKCPEKIYDEQGKGRYSKCFF</sequence>
<dbReference type="EMBL" id="UGVL01000001">
    <property type="protein sequence ID" value="SUE34589.1"/>
    <property type="molecule type" value="Genomic_DNA"/>
</dbReference>
<evidence type="ECO:0000313" key="2">
    <source>
        <dbReference type="Proteomes" id="UP000255233"/>
    </source>
</evidence>
<dbReference type="STRING" id="880526.GCA_000427365_01999"/>
<keyword evidence="2" id="KW-1185">Reference proteome</keyword>